<name>A0ABN8PBB6_9CNID</name>
<dbReference type="EMBL" id="CALNXK010000064">
    <property type="protein sequence ID" value="CAH3140257.1"/>
    <property type="molecule type" value="Genomic_DNA"/>
</dbReference>
<evidence type="ECO:0000313" key="1">
    <source>
        <dbReference type="EMBL" id="CAH3140257.1"/>
    </source>
</evidence>
<feature type="non-terminal residue" evidence="1">
    <location>
        <position position="1"/>
    </location>
</feature>
<comment type="caution">
    <text evidence="1">The sequence shown here is derived from an EMBL/GenBank/DDBJ whole genome shotgun (WGS) entry which is preliminary data.</text>
</comment>
<keyword evidence="2" id="KW-1185">Reference proteome</keyword>
<proteinExistence type="predicted"/>
<organism evidence="1 2">
    <name type="scientific">Porites lobata</name>
    <dbReference type="NCBI Taxonomy" id="104759"/>
    <lineage>
        <taxon>Eukaryota</taxon>
        <taxon>Metazoa</taxon>
        <taxon>Cnidaria</taxon>
        <taxon>Anthozoa</taxon>
        <taxon>Hexacorallia</taxon>
        <taxon>Scleractinia</taxon>
        <taxon>Fungiina</taxon>
        <taxon>Poritidae</taxon>
        <taxon>Porites</taxon>
    </lineage>
</organism>
<evidence type="ECO:0000313" key="2">
    <source>
        <dbReference type="Proteomes" id="UP001159405"/>
    </source>
</evidence>
<dbReference type="PANTHER" id="PTHR40743">
    <property type="entry name" value="NUCLEOTIDE-DIPHOSPHO-SUGAR TRANSFERASE CONTAINING PROTEIN"/>
    <property type="match status" value="1"/>
</dbReference>
<accession>A0ABN8PBB6</accession>
<dbReference type="PANTHER" id="PTHR40743:SF1">
    <property type="entry name" value="POSSIBLE GLYCOSYLTRANSFERASE"/>
    <property type="match status" value="1"/>
</dbReference>
<sequence>LSGVSKKSATNDIVKQQATSKDIKKRGAQLHLIIQFPILNTSGISDPAKLASRQKEYIYCLQRNLLSPDVQGIHILCESQQDTFFIQALNLTGNWKLVFYLLGRRMRYKDAFEYASNYLLRKNSMIINADCYVDKGFEYLDENVLNKRTMYALTRHETPEHIRHCNGRNFCGPRSKYIGSHDAFLFRLLAPVSTQLLENIDYRANIVGIEKVLIFNLRKYGNFKMKNPCRILQIVHHHCSRKRNKSERYIQGQRIDHYLNITEEKKGKLIMVPFSGL</sequence>
<dbReference type="Proteomes" id="UP001159405">
    <property type="component" value="Unassembled WGS sequence"/>
</dbReference>
<reference evidence="1 2" key="1">
    <citation type="submission" date="2022-05" db="EMBL/GenBank/DDBJ databases">
        <authorList>
            <consortium name="Genoscope - CEA"/>
            <person name="William W."/>
        </authorList>
    </citation>
    <scope>NUCLEOTIDE SEQUENCE [LARGE SCALE GENOMIC DNA]</scope>
</reference>
<protein>
    <submittedName>
        <fullName evidence="1">Uncharacterized protein</fullName>
    </submittedName>
</protein>
<gene>
    <name evidence="1" type="ORF">PLOB_00041140</name>
</gene>